<comment type="similarity">
    <text evidence="1">Belongs to the leucine-binding protein family.</text>
</comment>
<gene>
    <name evidence="4" type="ORF">FAZ21_07500</name>
</gene>
<dbReference type="InterPro" id="IPR028082">
    <property type="entry name" value="Peripla_BP_I"/>
</dbReference>
<evidence type="ECO:0000256" key="1">
    <source>
        <dbReference type="ARBA" id="ARBA00010062"/>
    </source>
</evidence>
<keyword evidence="5" id="KW-1185">Reference proteome</keyword>
<dbReference type="Proteomes" id="UP000310016">
    <property type="component" value="Unassembled WGS sequence"/>
</dbReference>
<dbReference type="InterPro" id="IPR028081">
    <property type="entry name" value="Leu-bd"/>
</dbReference>
<organism evidence="4 5">
    <name type="scientific">Chitiniphilus eburneus</name>
    <dbReference type="NCBI Taxonomy" id="2571148"/>
    <lineage>
        <taxon>Bacteria</taxon>
        <taxon>Pseudomonadati</taxon>
        <taxon>Pseudomonadota</taxon>
        <taxon>Betaproteobacteria</taxon>
        <taxon>Neisseriales</taxon>
        <taxon>Chitinibacteraceae</taxon>
        <taxon>Chitiniphilus</taxon>
    </lineage>
</organism>
<dbReference type="OrthoDB" id="8871989at2"/>
<feature type="domain" description="Leucine-binding protein" evidence="3">
    <location>
        <begin position="115"/>
        <end position="449"/>
    </location>
</feature>
<dbReference type="Pfam" id="PF13458">
    <property type="entry name" value="Peripla_BP_6"/>
    <property type="match status" value="1"/>
</dbReference>
<reference evidence="4 5" key="1">
    <citation type="submission" date="2019-04" db="EMBL/GenBank/DDBJ databases">
        <title>Chitiniphilus eburnea sp. nov., a novel chitinolytic bacterium isolated from aquaculture sludge.</title>
        <authorList>
            <person name="Sheng M."/>
        </authorList>
    </citation>
    <scope>NUCLEOTIDE SEQUENCE [LARGE SCALE GENOMIC DNA]</scope>
    <source>
        <strain evidence="4 5">HX-2-15</strain>
    </source>
</reference>
<name>A0A4V5MRU1_9NEIS</name>
<dbReference type="PANTHER" id="PTHR47235">
    <property type="entry name" value="BLR6548 PROTEIN"/>
    <property type="match status" value="1"/>
</dbReference>
<comment type="caution">
    <text evidence="4">The sequence shown here is derived from an EMBL/GenBank/DDBJ whole genome shotgun (WGS) entry which is preliminary data.</text>
</comment>
<accession>A0A4V5MRU1</accession>
<dbReference type="EMBL" id="SUMF01000005">
    <property type="protein sequence ID" value="TJZ74808.1"/>
    <property type="molecule type" value="Genomic_DNA"/>
</dbReference>
<keyword evidence="2" id="KW-0732">Signal</keyword>
<protein>
    <submittedName>
        <fullName evidence="4">ABC transporter substrate-binding protein</fullName>
    </submittedName>
</protein>
<evidence type="ECO:0000259" key="3">
    <source>
        <dbReference type="Pfam" id="PF13458"/>
    </source>
</evidence>
<sequence>MATIISSNRRTPCSIIHRWPLVTGSKLPAYTPRRMPAPSSLKRAATIPSVDINLRCPGHSKNGPQQGGSAQAKGEIQMLLRKFLLPCMIAGVLANAVAAPEDEEVEAINRAPESEIVIGQSVPTTGIAADTGKALALGASLYFGRVNARGGINGAVINHKVMDDGNDPQKAIQNTRDLLDKQGALMLVNYYGTATVDALTRSKVLANANVALVGVHAGADLIRLPGDPNIFQTRAGYTQELEKTVQLLTGNLGITRVGALVQNDADGQAALKSLKDALTKRQLKLEIEASFDAKSGNVTAATAKLAKANPQAVIVLAISKPAAAFVKQYKAAGGTSQLYGISLIQFEDVIRIVGKKDAHGLGISQVYPYPANMQLRFIREFQEDAGAVLRSGEYPSYAVLEGYIAARLATEAIKRAGKAPTRAAAYAALATLTRLDLGGYVIDFGANKRLGSNFVELTMIAPTGTLTR</sequence>
<dbReference type="CDD" id="cd06326">
    <property type="entry name" value="PBP1_ABC_ligand_binding-like"/>
    <property type="match status" value="1"/>
</dbReference>
<dbReference type="AlphaFoldDB" id="A0A4V5MRU1"/>
<proteinExistence type="inferred from homology"/>
<dbReference type="PANTHER" id="PTHR47235:SF1">
    <property type="entry name" value="BLR6548 PROTEIN"/>
    <property type="match status" value="1"/>
</dbReference>
<evidence type="ECO:0000256" key="2">
    <source>
        <dbReference type="ARBA" id="ARBA00022729"/>
    </source>
</evidence>
<evidence type="ECO:0000313" key="4">
    <source>
        <dbReference type="EMBL" id="TJZ74808.1"/>
    </source>
</evidence>
<dbReference type="SUPFAM" id="SSF53822">
    <property type="entry name" value="Periplasmic binding protein-like I"/>
    <property type="match status" value="1"/>
</dbReference>
<dbReference type="Gene3D" id="3.40.50.2300">
    <property type="match status" value="2"/>
</dbReference>
<evidence type="ECO:0000313" key="5">
    <source>
        <dbReference type="Proteomes" id="UP000310016"/>
    </source>
</evidence>